<dbReference type="InParanoid" id="A0A409XJ90"/>
<keyword evidence="6" id="KW-0408">Iron</keyword>
<keyword evidence="2" id="KW-0575">Peroxidase</keyword>
<evidence type="ECO:0000256" key="3">
    <source>
        <dbReference type="ARBA" id="ARBA00022617"/>
    </source>
</evidence>
<evidence type="ECO:0000256" key="4">
    <source>
        <dbReference type="ARBA" id="ARBA00022723"/>
    </source>
</evidence>
<dbReference type="EMBL" id="NHYD01001526">
    <property type="protein sequence ID" value="PPQ90843.1"/>
    <property type="molecule type" value="Genomic_DNA"/>
</dbReference>
<evidence type="ECO:0000256" key="6">
    <source>
        <dbReference type="ARBA" id="ARBA00023004"/>
    </source>
</evidence>
<evidence type="ECO:0000313" key="9">
    <source>
        <dbReference type="EMBL" id="PPQ90843.1"/>
    </source>
</evidence>
<dbReference type="InterPro" id="IPR000028">
    <property type="entry name" value="Chloroperoxidase"/>
</dbReference>
<dbReference type="InterPro" id="IPR036851">
    <property type="entry name" value="Chloroperoxidase-like_sf"/>
</dbReference>
<reference evidence="9 10" key="1">
    <citation type="journal article" date="2018" name="Evol. Lett.">
        <title>Horizontal gene cluster transfer increased hallucinogenic mushroom diversity.</title>
        <authorList>
            <person name="Reynolds H.T."/>
            <person name="Vijayakumar V."/>
            <person name="Gluck-Thaler E."/>
            <person name="Korotkin H.B."/>
            <person name="Matheny P.B."/>
            <person name="Slot J.C."/>
        </authorList>
    </citation>
    <scope>NUCLEOTIDE SEQUENCE [LARGE SCALE GENOMIC DNA]</scope>
    <source>
        <strain evidence="9 10">2631</strain>
    </source>
</reference>
<dbReference type="SUPFAM" id="SSF47571">
    <property type="entry name" value="Cloroperoxidase"/>
    <property type="match status" value="1"/>
</dbReference>
<organism evidence="9 10">
    <name type="scientific">Psilocybe cyanescens</name>
    <dbReference type="NCBI Taxonomy" id="93625"/>
    <lineage>
        <taxon>Eukaryota</taxon>
        <taxon>Fungi</taxon>
        <taxon>Dikarya</taxon>
        <taxon>Basidiomycota</taxon>
        <taxon>Agaricomycotina</taxon>
        <taxon>Agaricomycetes</taxon>
        <taxon>Agaricomycetidae</taxon>
        <taxon>Agaricales</taxon>
        <taxon>Agaricineae</taxon>
        <taxon>Strophariaceae</taxon>
        <taxon>Psilocybe</taxon>
    </lineage>
</organism>
<comment type="caution">
    <text evidence="9">The sequence shown here is derived from an EMBL/GenBank/DDBJ whole genome shotgun (WGS) entry which is preliminary data.</text>
</comment>
<feature type="domain" description="Heme haloperoxidase family profile" evidence="8">
    <location>
        <begin position="49"/>
        <end position="258"/>
    </location>
</feature>
<dbReference type="PANTHER" id="PTHR33577">
    <property type="entry name" value="STERIGMATOCYSTIN BIOSYNTHESIS PEROXIDASE STCC-RELATED"/>
    <property type="match status" value="1"/>
</dbReference>
<accession>A0A409XJ90</accession>
<dbReference type="OrthoDB" id="407298at2759"/>
<dbReference type="GO" id="GO:0004601">
    <property type="term" value="F:peroxidase activity"/>
    <property type="evidence" value="ECO:0007669"/>
    <property type="project" value="UniProtKB-KW"/>
</dbReference>
<dbReference type="AlphaFoldDB" id="A0A409XJ90"/>
<dbReference type="Pfam" id="PF01328">
    <property type="entry name" value="Peroxidase_2"/>
    <property type="match status" value="1"/>
</dbReference>
<name>A0A409XJ90_PSICY</name>
<evidence type="ECO:0000313" key="10">
    <source>
        <dbReference type="Proteomes" id="UP000283269"/>
    </source>
</evidence>
<gene>
    <name evidence="9" type="ORF">CVT25_007378</name>
</gene>
<evidence type="ECO:0000256" key="7">
    <source>
        <dbReference type="ARBA" id="ARBA00025795"/>
    </source>
</evidence>
<sequence length="297" mass="32403">MFLITPLLNFILTVLVFTWDFGLAVANTLLPKLKAGQVTPKGKPGEGGKWPAYVAPKEGDSRCGCPALNALANHGIIAHDGKNIKFTDITSTVRTTFNIGAPISYYVPRYAANMVKKSYAKDTFDLAELNLVPNGIEHDASFLRADGTDPGTGPHLEYIQELLALASTKDKDGNLILTLKDIREYSTKRRMDARALNPGFSLSLSQTGFASNNASTLLSIFGGRTEDLDPFLREERFPAGWESRVRSRFGLSFAAFNWLGFLVEVGISEKRYRAKGVVAAGADSAAASAEDRYEEEV</sequence>
<proteinExistence type="inferred from homology"/>
<evidence type="ECO:0000256" key="5">
    <source>
        <dbReference type="ARBA" id="ARBA00023002"/>
    </source>
</evidence>
<keyword evidence="3" id="KW-0349">Heme</keyword>
<keyword evidence="4" id="KW-0479">Metal-binding</keyword>
<keyword evidence="10" id="KW-1185">Reference proteome</keyword>
<dbReference type="Proteomes" id="UP000283269">
    <property type="component" value="Unassembled WGS sequence"/>
</dbReference>
<evidence type="ECO:0000259" key="8">
    <source>
        <dbReference type="PROSITE" id="PS51405"/>
    </source>
</evidence>
<protein>
    <recommendedName>
        <fullName evidence="8">Heme haloperoxidase family profile domain-containing protein</fullName>
    </recommendedName>
</protein>
<comment type="cofactor">
    <cofactor evidence="1">
        <name>heme b</name>
        <dbReference type="ChEBI" id="CHEBI:60344"/>
    </cofactor>
</comment>
<keyword evidence="5" id="KW-0560">Oxidoreductase</keyword>
<dbReference type="Gene3D" id="1.10.489.10">
    <property type="entry name" value="Chloroperoxidase-like"/>
    <property type="match status" value="1"/>
</dbReference>
<dbReference type="GO" id="GO:0046872">
    <property type="term" value="F:metal ion binding"/>
    <property type="evidence" value="ECO:0007669"/>
    <property type="project" value="UniProtKB-KW"/>
</dbReference>
<evidence type="ECO:0000256" key="2">
    <source>
        <dbReference type="ARBA" id="ARBA00022559"/>
    </source>
</evidence>
<dbReference type="PROSITE" id="PS51405">
    <property type="entry name" value="HEME_HALOPEROXIDASE"/>
    <property type="match status" value="1"/>
</dbReference>
<dbReference type="PANTHER" id="PTHR33577:SF18">
    <property type="entry name" value="HEME HALOPEROXIDASE FAMILY PROFILE DOMAIN-CONTAINING PROTEIN"/>
    <property type="match status" value="1"/>
</dbReference>
<evidence type="ECO:0000256" key="1">
    <source>
        <dbReference type="ARBA" id="ARBA00001970"/>
    </source>
</evidence>
<comment type="similarity">
    <text evidence="7">Belongs to the chloroperoxidase family.</text>
</comment>
<dbReference type="STRING" id="93625.A0A409XJ90"/>